<accession>A0A7K1FLT4</accession>
<evidence type="ECO:0000313" key="1">
    <source>
        <dbReference type="EMBL" id="MTD15117.1"/>
    </source>
</evidence>
<gene>
    <name evidence="1" type="ORF">GIS00_14330</name>
</gene>
<reference evidence="1 2" key="1">
    <citation type="submission" date="2019-11" db="EMBL/GenBank/DDBJ databases">
        <authorList>
            <person name="Jiang L.-Q."/>
        </authorList>
    </citation>
    <scope>NUCLEOTIDE SEQUENCE [LARGE SCALE GENOMIC DNA]</scope>
    <source>
        <strain evidence="1 2">YIM 132087</strain>
    </source>
</reference>
<dbReference type="AlphaFoldDB" id="A0A7K1FLT4"/>
<proteinExistence type="predicted"/>
<evidence type="ECO:0000313" key="2">
    <source>
        <dbReference type="Proteomes" id="UP000460221"/>
    </source>
</evidence>
<dbReference type="EMBL" id="WLYK01000005">
    <property type="protein sequence ID" value="MTD15117.1"/>
    <property type="molecule type" value="Genomic_DNA"/>
</dbReference>
<dbReference type="SUPFAM" id="SSF53474">
    <property type="entry name" value="alpha/beta-Hydrolases"/>
    <property type="match status" value="1"/>
</dbReference>
<sequence length="174" mass="18659">MSVDDWVRFFSARAQRLMTTADTLLGEDRLAAACAVYLQVVDSCALALEQPGTPDADRRVLDELAAVAFQAAVPLLPHPAEPVQLGSGAAGITGYYFRPAVDRPGSRTVVFPVDPDRGVEASYRSIAVPVLEAGMACLLVDLGPMESDDPLSRLAPVPHQGALVRHRRVPSRSR</sequence>
<protein>
    <submittedName>
        <fullName evidence="1">Uncharacterized protein</fullName>
    </submittedName>
</protein>
<dbReference type="Proteomes" id="UP000460221">
    <property type="component" value="Unassembled WGS sequence"/>
</dbReference>
<dbReference type="Gene3D" id="3.40.50.1820">
    <property type="entry name" value="alpha/beta hydrolase"/>
    <property type="match status" value="1"/>
</dbReference>
<dbReference type="InterPro" id="IPR029058">
    <property type="entry name" value="AB_hydrolase_fold"/>
</dbReference>
<keyword evidence="2" id="KW-1185">Reference proteome</keyword>
<organism evidence="1 2">
    <name type="scientific">Nakamurella alba</name>
    <dbReference type="NCBI Taxonomy" id="2665158"/>
    <lineage>
        <taxon>Bacteria</taxon>
        <taxon>Bacillati</taxon>
        <taxon>Actinomycetota</taxon>
        <taxon>Actinomycetes</taxon>
        <taxon>Nakamurellales</taxon>
        <taxon>Nakamurellaceae</taxon>
        <taxon>Nakamurella</taxon>
    </lineage>
</organism>
<name>A0A7K1FLT4_9ACTN</name>
<dbReference type="RefSeq" id="WP_154769077.1">
    <property type="nucleotide sequence ID" value="NZ_WLYK01000005.1"/>
</dbReference>
<comment type="caution">
    <text evidence="1">The sequence shown here is derived from an EMBL/GenBank/DDBJ whole genome shotgun (WGS) entry which is preliminary data.</text>
</comment>